<dbReference type="GO" id="GO:0005737">
    <property type="term" value="C:cytoplasm"/>
    <property type="evidence" value="ECO:0007669"/>
    <property type="project" value="UniProtKB-SubCell"/>
</dbReference>
<dbReference type="HAMAP" id="MF_00173">
    <property type="entry name" value="Arg_repressor"/>
    <property type="match status" value="1"/>
</dbReference>
<feature type="domain" description="Arginine repressor C-terminal" evidence="9">
    <location>
        <begin position="81"/>
        <end position="146"/>
    </location>
</feature>
<comment type="caution">
    <text evidence="10">The sequence shown here is derived from an EMBL/GenBank/DDBJ whole genome shotgun (WGS) entry which is preliminary data.</text>
</comment>
<dbReference type="InterPro" id="IPR036388">
    <property type="entry name" value="WH-like_DNA-bd_sf"/>
</dbReference>
<evidence type="ECO:0000259" key="8">
    <source>
        <dbReference type="Pfam" id="PF01316"/>
    </source>
</evidence>
<accession>A0A0R2IRX2</accession>
<evidence type="ECO:0000313" key="10">
    <source>
        <dbReference type="EMBL" id="KRN67775.1"/>
    </source>
</evidence>
<dbReference type="PANTHER" id="PTHR34471:SF1">
    <property type="entry name" value="ARGININE REPRESSOR"/>
    <property type="match status" value="1"/>
</dbReference>
<dbReference type="OrthoDB" id="9807089at2"/>
<evidence type="ECO:0000256" key="4">
    <source>
        <dbReference type="ARBA" id="ARBA00023015"/>
    </source>
</evidence>
<evidence type="ECO:0000256" key="5">
    <source>
        <dbReference type="ARBA" id="ARBA00023125"/>
    </source>
</evidence>
<comment type="function">
    <text evidence="7">Regulates arginine biosynthesis genes.</text>
</comment>
<evidence type="ECO:0000256" key="1">
    <source>
        <dbReference type="ARBA" id="ARBA00004496"/>
    </source>
</evidence>
<comment type="pathway">
    <text evidence="7">Amino-acid biosynthesis; L-arginine biosynthesis [regulation].</text>
</comment>
<feature type="domain" description="Arginine repressor DNA-binding" evidence="8">
    <location>
        <begin position="1"/>
        <end position="66"/>
    </location>
</feature>
<dbReference type="UniPathway" id="UPA00068"/>
<dbReference type="Gene3D" id="1.10.10.10">
    <property type="entry name" value="Winged helix-like DNA-binding domain superfamily/Winged helix DNA-binding domain"/>
    <property type="match status" value="1"/>
</dbReference>
<evidence type="ECO:0000256" key="6">
    <source>
        <dbReference type="ARBA" id="ARBA00023163"/>
    </source>
</evidence>
<comment type="subcellular location">
    <subcellularLocation>
        <location evidence="1 7">Cytoplasm</location>
    </subcellularLocation>
</comment>
<dbReference type="PANTHER" id="PTHR34471">
    <property type="entry name" value="ARGININE REPRESSOR"/>
    <property type="match status" value="1"/>
</dbReference>
<dbReference type="GO" id="GO:1900079">
    <property type="term" value="P:regulation of arginine biosynthetic process"/>
    <property type="evidence" value="ECO:0007669"/>
    <property type="project" value="UniProtKB-UniRule"/>
</dbReference>
<gene>
    <name evidence="7" type="primary">argR</name>
    <name evidence="10" type="ORF">IV80_GL000319</name>
</gene>
<dbReference type="GO" id="GO:0034618">
    <property type="term" value="F:arginine binding"/>
    <property type="evidence" value="ECO:0007669"/>
    <property type="project" value="InterPro"/>
</dbReference>
<dbReference type="GO" id="GO:0003700">
    <property type="term" value="F:DNA-binding transcription factor activity"/>
    <property type="evidence" value="ECO:0007669"/>
    <property type="project" value="UniProtKB-UniRule"/>
</dbReference>
<dbReference type="Pfam" id="PF01316">
    <property type="entry name" value="Arg_repressor"/>
    <property type="match status" value="1"/>
</dbReference>
<comment type="similarity">
    <text evidence="2 7">Belongs to the ArgR family.</text>
</comment>
<dbReference type="PATRIC" id="fig|319652.3.peg.322"/>
<dbReference type="AlphaFoldDB" id="A0A0R2IRX2"/>
<dbReference type="InterPro" id="IPR020900">
    <property type="entry name" value="Arg_repress_DNA-bd"/>
</dbReference>
<dbReference type="EMBL" id="JQBR01000001">
    <property type="protein sequence ID" value="KRN67775.1"/>
    <property type="molecule type" value="Genomic_DNA"/>
</dbReference>
<keyword evidence="7" id="KW-0678">Repressor</keyword>
<dbReference type="GO" id="GO:0051259">
    <property type="term" value="P:protein complex oligomerization"/>
    <property type="evidence" value="ECO:0007669"/>
    <property type="project" value="InterPro"/>
</dbReference>
<proteinExistence type="inferred from homology"/>
<dbReference type="GO" id="GO:0006526">
    <property type="term" value="P:L-arginine biosynthetic process"/>
    <property type="evidence" value="ECO:0007669"/>
    <property type="project" value="UniProtKB-UniPathway"/>
</dbReference>
<keyword evidence="7" id="KW-0028">Amino-acid biosynthesis</keyword>
<evidence type="ECO:0000313" key="11">
    <source>
        <dbReference type="Proteomes" id="UP000051568"/>
    </source>
</evidence>
<dbReference type="SUPFAM" id="SSF55252">
    <property type="entry name" value="C-terminal domain of arginine repressor"/>
    <property type="match status" value="1"/>
</dbReference>
<evidence type="ECO:0000256" key="2">
    <source>
        <dbReference type="ARBA" id="ARBA00008316"/>
    </source>
</evidence>
<sequence>MKKNERQKIITELIINQPITKQDDLMRLLEEHGVNATQATISRDMRELHIVKGADREGKQRYMIFQTSTEDPTEVLFKTFKQTAKKIDQIQFVNVIKTTPNDGNRLAAVFDDTKMPEIVGTIAGFDTIVIFSPDQKQATQLNQRLAKILETD</sequence>
<dbReference type="PRINTS" id="PR01467">
    <property type="entry name" value="ARGREPRESSOR"/>
</dbReference>
<dbReference type="Gene3D" id="3.30.1360.40">
    <property type="match status" value="1"/>
</dbReference>
<keyword evidence="6 7" id="KW-0804">Transcription</keyword>
<keyword evidence="5 7" id="KW-0238">DNA-binding</keyword>
<keyword evidence="7" id="KW-0055">Arginine biosynthesis</keyword>
<dbReference type="InterPro" id="IPR036390">
    <property type="entry name" value="WH_DNA-bd_sf"/>
</dbReference>
<dbReference type="InterPro" id="IPR036251">
    <property type="entry name" value="Arg_repress_C_sf"/>
</dbReference>
<dbReference type="RefSeq" id="WP_057748496.1">
    <property type="nucleotide sequence ID" value="NZ_BJVH01000001.1"/>
</dbReference>
<dbReference type="GO" id="GO:0003677">
    <property type="term" value="F:DNA binding"/>
    <property type="evidence" value="ECO:0007669"/>
    <property type="project" value="UniProtKB-KW"/>
</dbReference>
<reference evidence="10 11" key="1">
    <citation type="journal article" date="2015" name="Genome Announc.">
        <title>Expanding the biotechnology potential of lactobacilli through comparative genomics of 213 strains and associated genera.</title>
        <authorList>
            <person name="Sun Z."/>
            <person name="Harris H.M."/>
            <person name="McCann A."/>
            <person name="Guo C."/>
            <person name="Argimon S."/>
            <person name="Zhang W."/>
            <person name="Yang X."/>
            <person name="Jeffery I.B."/>
            <person name="Cooney J.C."/>
            <person name="Kagawa T.F."/>
            <person name="Liu W."/>
            <person name="Song Y."/>
            <person name="Salvetti E."/>
            <person name="Wrobel A."/>
            <person name="Rasinkangas P."/>
            <person name="Parkhill J."/>
            <person name="Rea M.C."/>
            <person name="O'Sullivan O."/>
            <person name="Ritari J."/>
            <person name="Douillard F.P."/>
            <person name="Paul Ross R."/>
            <person name="Yang R."/>
            <person name="Briner A.E."/>
            <person name="Felis G.E."/>
            <person name="de Vos W.M."/>
            <person name="Barrangou R."/>
            <person name="Klaenhammer T.R."/>
            <person name="Caufield P.W."/>
            <person name="Cui Y."/>
            <person name="Zhang H."/>
            <person name="O'Toole P.W."/>
        </authorList>
    </citation>
    <scope>NUCLEOTIDE SEQUENCE [LARGE SCALE GENOMIC DNA]</scope>
    <source>
        <strain evidence="10 11">DSM 17757</strain>
    </source>
</reference>
<name>A0A0R2IRX2_9LACO</name>
<dbReference type="InterPro" id="IPR001669">
    <property type="entry name" value="Arg_repress"/>
</dbReference>
<dbReference type="Proteomes" id="UP000051568">
    <property type="component" value="Unassembled WGS sequence"/>
</dbReference>
<organism evidence="10 11">
    <name type="scientific">Pediococcus cellicola</name>
    <dbReference type="NCBI Taxonomy" id="319652"/>
    <lineage>
        <taxon>Bacteria</taxon>
        <taxon>Bacillati</taxon>
        <taxon>Bacillota</taxon>
        <taxon>Bacilli</taxon>
        <taxon>Lactobacillales</taxon>
        <taxon>Lactobacillaceae</taxon>
        <taxon>Pediococcus</taxon>
    </lineage>
</organism>
<dbReference type="InterPro" id="IPR020899">
    <property type="entry name" value="Arg_repress_C"/>
</dbReference>
<keyword evidence="4 7" id="KW-0805">Transcription regulation</keyword>
<dbReference type="Pfam" id="PF02863">
    <property type="entry name" value="Arg_repressor_C"/>
    <property type="match status" value="1"/>
</dbReference>
<evidence type="ECO:0000256" key="3">
    <source>
        <dbReference type="ARBA" id="ARBA00022490"/>
    </source>
</evidence>
<dbReference type="STRING" id="319652.IV80_GL000319"/>
<dbReference type="SUPFAM" id="SSF46785">
    <property type="entry name" value="Winged helix' DNA-binding domain"/>
    <property type="match status" value="1"/>
</dbReference>
<keyword evidence="11" id="KW-1185">Reference proteome</keyword>
<evidence type="ECO:0000256" key="7">
    <source>
        <dbReference type="HAMAP-Rule" id="MF_00173"/>
    </source>
</evidence>
<keyword evidence="3 7" id="KW-0963">Cytoplasm</keyword>
<evidence type="ECO:0000259" key="9">
    <source>
        <dbReference type="Pfam" id="PF02863"/>
    </source>
</evidence>
<protein>
    <recommendedName>
        <fullName evidence="7">Arginine repressor</fullName>
    </recommendedName>
</protein>